<gene>
    <name evidence="1" type="ORF">QY95_01735</name>
</gene>
<proteinExistence type="predicted"/>
<evidence type="ECO:0000313" key="2">
    <source>
        <dbReference type="Proteomes" id="UP000031563"/>
    </source>
</evidence>
<name>A0A0F5I5D6_BACTR</name>
<organism evidence="1 2">
    <name type="scientific">Bacillus thermotolerans</name>
    <name type="common">Quasibacillus thermotolerans</name>
    <dbReference type="NCBI Taxonomy" id="1221996"/>
    <lineage>
        <taxon>Bacteria</taxon>
        <taxon>Bacillati</taxon>
        <taxon>Bacillota</taxon>
        <taxon>Bacilli</taxon>
        <taxon>Bacillales</taxon>
        <taxon>Bacillaceae</taxon>
        <taxon>Bacillus</taxon>
    </lineage>
</organism>
<evidence type="ECO:0000313" key="1">
    <source>
        <dbReference type="EMBL" id="KKB40352.1"/>
    </source>
</evidence>
<reference evidence="1" key="1">
    <citation type="submission" date="2015-02" db="EMBL/GenBank/DDBJ databases">
        <title>Genome Assembly of Bacillaceae bacterium MTCC 8252.</title>
        <authorList>
            <person name="Verma A."/>
            <person name="Khatri I."/>
            <person name="Mual P."/>
            <person name="Subramanian S."/>
            <person name="Krishnamurthi S."/>
        </authorList>
    </citation>
    <scope>NUCLEOTIDE SEQUENCE [LARGE SCALE GENOMIC DNA]</scope>
    <source>
        <strain evidence="1">MTCC 8252</strain>
    </source>
</reference>
<evidence type="ECO:0008006" key="3">
    <source>
        <dbReference type="Google" id="ProtNLM"/>
    </source>
</evidence>
<keyword evidence="2" id="KW-1185">Reference proteome</keyword>
<dbReference type="AlphaFoldDB" id="A0A0F5I5D6"/>
<dbReference type="STRING" id="1221996.QY95_01735"/>
<dbReference type="Proteomes" id="UP000031563">
    <property type="component" value="Unassembled WGS sequence"/>
</dbReference>
<sequence length="39" mass="4580">MNLQAGEIIRFERTFTEEDVEVFTKVSMDEGDHHINPDE</sequence>
<accession>A0A0F5I5D6</accession>
<comment type="caution">
    <text evidence="1">The sequence shown here is derived from an EMBL/GenBank/DDBJ whole genome shotgun (WGS) entry which is preliminary data.</text>
</comment>
<dbReference type="EMBL" id="JWIR02000030">
    <property type="protein sequence ID" value="KKB40352.1"/>
    <property type="molecule type" value="Genomic_DNA"/>
</dbReference>
<protein>
    <recommendedName>
        <fullName evidence="3">Dehydratase</fullName>
    </recommendedName>
</protein>